<dbReference type="AlphaFoldDB" id="A0A1D9MM39"/>
<feature type="compositionally biased region" description="Polar residues" evidence="1">
    <location>
        <begin position="108"/>
        <end position="120"/>
    </location>
</feature>
<evidence type="ECO:0000313" key="4">
    <source>
        <dbReference type="Proteomes" id="UP000176288"/>
    </source>
</evidence>
<name>A0A1D9MM39_9ACTO</name>
<evidence type="ECO:0000313" key="3">
    <source>
        <dbReference type="EMBL" id="AOZ73308.1"/>
    </source>
</evidence>
<keyword evidence="2" id="KW-1133">Transmembrane helix</keyword>
<feature type="transmembrane region" description="Helical" evidence="2">
    <location>
        <begin position="69"/>
        <end position="90"/>
    </location>
</feature>
<gene>
    <name evidence="3" type="ORF">BK816_08480</name>
</gene>
<protein>
    <submittedName>
        <fullName evidence="3">Uncharacterized protein</fullName>
    </submittedName>
</protein>
<reference evidence="3 4" key="1">
    <citation type="submission" date="2016-10" db="EMBL/GenBank/DDBJ databases">
        <title>Actinomyces aegypiusis sp. nov., isolated from the Aegypius monachus in Qinghai Tibet Plateau China.</title>
        <authorList>
            <person name="Wang Y."/>
        </authorList>
    </citation>
    <scope>NUCLEOTIDE SEQUENCE [LARGE SCALE GENOMIC DNA]</scope>
    <source>
        <strain evidence="3 4">VUL4_3</strain>
    </source>
</reference>
<organism evidence="3 4">
    <name type="scientific">Boudabousia tangfeifanii</name>
    <dbReference type="NCBI Taxonomy" id="1912795"/>
    <lineage>
        <taxon>Bacteria</taxon>
        <taxon>Bacillati</taxon>
        <taxon>Actinomycetota</taxon>
        <taxon>Actinomycetes</taxon>
        <taxon>Actinomycetales</taxon>
        <taxon>Actinomycetaceae</taxon>
        <taxon>Boudabousia</taxon>
    </lineage>
</organism>
<feature type="transmembrane region" description="Helical" evidence="2">
    <location>
        <begin position="9"/>
        <end position="28"/>
    </location>
</feature>
<dbReference type="Proteomes" id="UP000176288">
    <property type="component" value="Chromosome"/>
</dbReference>
<proteinExistence type="predicted"/>
<dbReference type="KEGG" id="avu:BK816_08480"/>
<dbReference type="RefSeq" id="WP_071164771.1">
    <property type="nucleotide sequence ID" value="NZ_CP017812.1"/>
</dbReference>
<feature type="region of interest" description="Disordered" evidence="1">
    <location>
        <begin position="105"/>
        <end position="126"/>
    </location>
</feature>
<dbReference type="EMBL" id="CP017812">
    <property type="protein sequence ID" value="AOZ73308.1"/>
    <property type="molecule type" value="Genomic_DNA"/>
</dbReference>
<keyword evidence="2" id="KW-0812">Transmembrane</keyword>
<keyword evidence="4" id="KW-1185">Reference proteome</keyword>
<accession>A0A1D9MM39</accession>
<keyword evidence="2" id="KW-0472">Membrane</keyword>
<sequence length="126" mass="13573">MKNLKLAKVVGVVLVIVAVIIGLIPISYQGVSCGSVLIPSDAAEVHDLTTSFSNVRTDFAGQCDQSRTLYFLFFLISLAVGSLLFIWAWYTTKLLRLQSSKAADEAGNSLTEEPNDNNGRSGFAGE</sequence>
<evidence type="ECO:0000256" key="2">
    <source>
        <dbReference type="SAM" id="Phobius"/>
    </source>
</evidence>
<evidence type="ECO:0000256" key="1">
    <source>
        <dbReference type="SAM" id="MobiDB-lite"/>
    </source>
</evidence>